<comment type="caution">
    <text evidence="9">The sequence shown here is derived from an EMBL/GenBank/DDBJ whole genome shotgun (WGS) entry which is preliminary data.</text>
</comment>
<reference evidence="9" key="1">
    <citation type="submission" date="2020-10" db="EMBL/GenBank/DDBJ databases">
        <authorList>
            <person name="Gilroy R."/>
        </authorList>
    </citation>
    <scope>NUCLEOTIDE SEQUENCE</scope>
    <source>
        <strain evidence="9">ChiBcec15-4380</strain>
    </source>
</reference>
<organism evidence="9 10">
    <name type="scientific">Candidatus Avoscillospira avicola</name>
    <dbReference type="NCBI Taxonomy" id="2840706"/>
    <lineage>
        <taxon>Bacteria</taxon>
        <taxon>Bacillati</taxon>
        <taxon>Bacillota</taxon>
        <taxon>Clostridia</taxon>
        <taxon>Eubacteriales</taxon>
        <taxon>Oscillospiraceae</taxon>
        <taxon>Oscillospiraceae incertae sedis</taxon>
        <taxon>Candidatus Avoscillospira</taxon>
    </lineage>
</organism>
<dbReference type="EMBL" id="DVHE01000048">
    <property type="protein sequence ID" value="HIR50783.1"/>
    <property type="molecule type" value="Genomic_DNA"/>
</dbReference>
<evidence type="ECO:0000256" key="3">
    <source>
        <dbReference type="ARBA" id="ARBA00022793"/>
    </source>
</evidence>
<dbReference type="PANTHER" id="PTHR43375">
    <property type="entry name" value="OROTIDINE 5'-PHOSPHATE DECARBOXYLASE"/>
    <property type="match status" value="1"/>
</dbReference>
<evidence type="ECO:0000313" key="9">
    <source>
        <dbReference type="EMBL" id="HIR50783.1"/>
    </source>
</evidence>
<keyword evidence="4" id="KW-0665">Pyrimidine biosynthesis</keyword>
<dbReference type="EC" id="4.1.1.23" evidence="7"/>
<dbReference type="InterPro" id="IPR001754">
    <property type="entry name" value="OMPdeCOase_dom"/>
</dbReference>
<proteinExistence type="inferred from homology"/>
<dbReference type="GO" id="GO:0009220">
    <property type="term" value="P:pyrimidine ribonucleotide biosynthetic process"/>
    <property type="evidence" value="ECO:0007669"/>
    <property type="project" value="UniProtKB-UniRule"/>
</dbReference>
<keyword evidence="5 9" id="KW-0456">Lyase</keyword>
<dbReference type="Proteomes" id="UP000824239">
    <property type="component" value="Unassembled WGS sequence"/>
</dbReference>
<dbReference type="SMART" id="SM00934">
    <property type="entry name" value="OMPdecase"/>
    <property type="match status" value="1"/>
</dbReference>
<dbReference type="NCBIfam" id="TIGR02127">
    <property type="entry name" value="pyrF_sub2"/>
    <property type="match status" value="1"/>
</dbReference>
<sequence>MSIERLQQQIRAKKNPTMVSLDPVASRLPTHLLEEATGKHGETLSALAHAYETFSFGILDALRDLVPAVKVQAGCFQALGRDGAAALETVLARARELGYYVLLDTAASPTPVTGEALAQACFGGIPVGAQRFTPLACDGLSLQPYQGSDSVKPLLPYLSEDKSLFLLARSANKSAREMQDLLSGDRVVHQVVIDLAMRWCGERYGKSGYAGIGVVLSGTQPDFLKRLRKKYDRLFFLVPGYGSWGAYGKDVQHAFDLAGHGAVVCAGRTLLYAYEKSGGDGRDYREAARRAAEKMRDNILQYIEVL</sequence>
<protein>
    <recommendedName>
        <fullName evidence="7">Orotidine-5'-phosphate decarboxylase</fullName>
        <ecNumber evidence="7">4.1.1.23</ecNumber>
    </recommendedName>
</protein>
<comment type="similarity">
    <text evidence="2">Belongs to the OMP decarboxylase family. Type 2 subfamily.</text>
</comment>
<feature type="domain" description="Orotidine 5'-phosphate decarboxylase" evidence="8">
    <location>
        <begin position="16"/>
        <end position="291"/>
    </location>
</feature>
<comment type="pathway">
    <text evidence="1">Pyrimidine metabolism; UMP biosynthesis via de novo pathway; UMP from orotate: step 2/2.</text>
</comment>
<dbReference type="AlphaFoldDB" id="A0A9D1IX76"/>
<evidence type="ECO:0000256" key="1">
    <source>
        <dbReference type="ARBA" id="ARBA00004861"/>
    </source>
</evidence>
<evidence type="ECO:0000256" key="4">
    <source>
        <dbReference type="ARBA" id="ARBA00022975"/>
    </source>
</evidence>
<accession>A0A9D1IX76</accession>
<evidence type="ECO:0000256" key="2">
    <source>
        <dbReference type="ARBA" id="ARBA00008847"/>
    </source>
</evidence>
<evidence type="ECO:0000256" key="7">
    <source>
        <dbReference type="NCBIfam" id="TIGR02127"/>
    </source>
</evidence>
<keyword evidence="3" id="KW-0210">Decarboxylase</keyword>
<dbReference type="Gene3D" id="3.20.20.70">
    <property type="entry name" value="Aldolase class I"/>
    <property type="match status" value="1"/>
</dbReference>
<evidence type="ECO:0000313" key="10">
    <source>
        <dbReference type="Proteomes" id="UP000824239"/>
    </source>
</evidence>
<reference evidence="9" key="2">
    <citation type="journal article" date="2021" name="PeerJ">
        <title>Extensive microbial diversity within the chicken gut microbiome revealed by metagenomics and culture.</title>
        <authorList>
            <person name="Gilroy R."/>
            <person name="Ravi A."/>
            <person name="Getino M."/>
            <person name="Pursley I."/>
            <person name="Horton D.L."/>
            <person name="Alikhan N.F."/>
            <person name="Baker D."/>
            <person name="Gharbi K."/>
            <person name="Hall N."/>
            <person name="Watson M."/>
            <person name="Adriaenssens E.M."/>
            <person name="Foster-Nyarko E."/>
            <person name="Jarju S."/>
            <person name="Secka A."/>
            <person name="Antonio M."/>
            <person name="Oren A."/>
            <person name="Chaudhuri R.R."/>
            <person name="La Ragione R."/>
            <person name="Hildebrand F."/>
            <person name="Pallen M.J."/>
        </authorList>
    </citation>
    <scope>NUCLEOTIDE SEQUENCE</scope>
    <source>
        <strain evidence="9">ChiBcec15-4380</strain>
    </source>
</reference>
<evidence type="ECO:0000256" key="5">
    <source>
        <dbReference type="ARBA" id="ARBA00023239"/>
    </source>
</evidence>
<evidence type="ECO:0000259" key="8">
    <source>
        <dbReference type="SMART" id="SM00934"/>
    </source>
</evidence>
<dbReference type="SUPFAM" id="SSF51366">
    <property type="entry name" value="Ribulose-phoshate binding barrel"/>
    <property type="match status" value="1"/>
</dbReference>
<dbReference type="InterPro" id="IPR011060">
    <property type="entry name" value="RibuloseP-bd_barrel"/>
</dbReference>
<comment type="catalytic activity">
    <reaction evidence="6">
        <text>orotidine 5'-phosphate + H(+) = UMP + CO2</text>
        <dbReference type="Rhea" id="RHEA:11596"/>
        <dbReference type="ChEBI" id="CHEBI:15378"/>
        <dbReference type="ChEBI" id="CHEBI:16526"/>
        <dbReference type="ChEBI" id="CHEBI:57538"/>
        <dbReference type="ChEBI" id="CHEBI:57865"/>
        <dbReference type="EC" id="4.1.1.23"/>
    </reaction>
</comment>
<evidence type="ECO:0000256" key="6">
    <source>
        <dbReference type="ARBA" id="ARBA00049157"/>
    </source>
</evidence>
<gene>
    <name evidence="9" type="primary">pyrF</name>
    <name evidence="9" type="ORF">IAA53_05800</name>
</gene>
<dbReference type="PANTHER" id="PTHR43375:SF1">
    <property type="entry name" value="OROTIDINE 5'-PHOSPHATE DECARBOXYLASE"/>
    <property type="match status" value="1"/>
</dbReference>
<name>A0A9D1IX76_9FIRM</name>
<dbReference type="InterPro" id="IPR011995">
    <property type="entry name" value="OMPdecase_type-2"/>
</dbReference>
<dbReference type="GO" id="GO:0004590">
    <property type="term" value="F:orotidine-5'-phosphate decarboxylase activity"/>
    <property type="evidence" value="ECO:0007669"/>
    <property type="project" value="UniProtKB-UniRule"/>
</dbReference>
<dbReference type="InterPro" id="IPR013785">
    <property type="entry name" value="Aldolase_TIM"/>
</dbReference>
<dbReference type="GO" id="GO:0006207">
    <property type="term" value="P:'de novo' pyrimidine nucleobase biosynthetic process"/>
    <property type="evidence" value="ECO:0007669"/>
    <property type="project" value="InterPro"/>
</dbReference>